<feature type="domain" description="Ferrous iron transporter FeoA-like" evidence="2">
    <location>
        <begin position="1"/>
        <end position="74"/>
    </location>
</feature>
<dbReference type="RefSeq" id="WP_121205673.1">
    <property type="nucleotide sequence ID" value="NZ_RBZP01000019.1"/>
</dbReference>
<evidence type="ECO:0000259" key="2">
    <source>
        <dbReference type="SMART" id="SM00899"/>
    </source>
</evidence>
<evidence type="ECO:0000313" key="3">
    <source>
        <dbReference type="EMBL" id="RKQ30274.1"/>
    </source>
</evidence>
<dbReference type="PANTHER" id="PTHR42954:SF1">
    <property type="entry name" value="FERROUS IRON TRANSPORTER FEOA DOMAIN-CONTAINING PROTEIN"/>
    <property type="match status" value="1"/>
</dbReference>
<protein>
    <submittedName>
        <fullName evidence="3">Ferrous iron transport protein A</fullName>
    </submittedName>
</protein>
<evidence type="ECO:0000256" key="1">
    <source>
        <dbReference type="ARBA" id="ARBA00023004"/>
    </source>
</evidence>
<name>A0A494ZWK8_9BACI</name>
<dbReference type="Pfam" id="PF04023">
    <property type="entry name" value="FeoA"/>
    <property type="match status" value="1"/>
</dbReference>
<dbReference type="InterPro" id="IPR052713">
    <property type="entry name" value="FeoA"/>
</dbReference>
<dbReference type="Gene3D" id="2.30.30.90">
    <property type="match status" value="1"/>
</dbReference>
<evidence type="ECO:0000313" key="4">
    <source>
        <dbReference type="Proteomes" id="UP000269301"/>
    </source>
</evidence>
<dbReference type="PANTHER" id="PTHR42954">
    <property type="entry name" value="FE(2+) TRANSPORT PROTEIN A"/>
    <property type="match status" value="1"/>
</dbReference>
<keyword evidence="1" id="KW-0408">Iron</keyword>
<comment type="caution">
    <text evidence="3">The sequence shown here is derived from an EMBL/GenBank/DDBJ whole genome shotgun (WGS) entry which is preliminary data.</text>
</comment>
<dbReference type="SMART" id="SM00899">
    <property type="entry name" value="FeoA"/>
    <property type="match status" value="1"/>
</dbReference>
<accession>A0A494ZWK8</accession>
<dbReference type="EMBL" id="RBZP01000019">
    <property type="protein sequence ID" value="RKQ30274.1"/>
    <property type="molecule type" value="Genomic_DNA"/>
</dbReference>
<dbReference type="InterPro" id="IPR038157">
    <property type="entry name" value="FeoA_core_dom"/>
</dbReference>
<dbReference type="InterPro" id="IPR007167">
    <property type="entry name" value="Fe-transptr_FeoA-like"/>
</dbReference>
<gene>
    <name evidence="3" type="ORF">D8M06_16415</name>
</gene>
<dbReference type="InterPro" id="IPR008988">
    <property type="entry name" value="Transcriptional_repressor_C"/>
</dbReference>
<keyword evidence="4" id="KW-1185">Reference proteome</keyword>
<dbReference type="AlphaFoldDB" id="A0A494ZWK8"/>
<dbReference type="OrthoDB" id="9811076at2"/>
<reference evidence="3 4" key="1">
    <citation type="journal article" date="2016" name="Int. J. Syst. Evol. Microbiol.">
        <title>Oceanobacillus halophilus sp. nov., a novel moderately halophilic bacterium from a hypersaline lake.</title>
        <authorList>
            <person name="Amoozegar M.A."/>
            <person name="Bagheri M."/>
            <person name="Makhdoumi A."/>
            <person name="Nikou M.M."/>
            <person name="Fazeli S.A.S."/>
            <person name="Schumann P."/>
            <person name="Sproer C."/>
            <person name="Sanchez-Porro C."/>
            <person name="Ventosa A."/>
        </authorList>
    </citation>
    <scope>NUCLEOTIDE SEQUENCE [LARGE SCALE GENOMIC DNA]</scope>
    <source>
        <strain evidence="3 4">DSM 23996</strain>
    </source>
</reference>
<dbReference type="SUPFAM" id="SSF50037">
    <property type="entry name" value="C-terminal domain of transcriptional repressors"/>
    <property type="match status" value="1"/>
</dbReference>
<dbReference type="Proteomes" id="UP000269301">
    <property type="component" value="Unassembled WGS sequence"/>
</dbReference>
<dbReference type="GO" id="GO:0046914">
    <property type="term" value="F:transition metal ion binding"/>
    <property type="evidence" value="ECO:0007669"/>
    <property type="project" value="InterPro"/>
</dbReference>
<proteinExistence type="predicted"/>
<sequence length="75" mass="8221">MVLSNLHQGQTAVIQDLSCLNPIVRRRLGDLGFRIGSEIQIKSAMPFGGPCVIESNGQHVGIRLHEASCIRVERP</sequence>
<organism evidence="3 4">
    <name type="scientific">Oceanobacillus halophilus</name>
    <dbReference type="NCBI Taxonomy" id="930130"/>
    <lineage>
        <taxon>Bacteria</taxon>
        <taxon>Bacillati</taxon>
        <taxon>Bacillota</taxon>
        <taxon>Bacilli</taxon>
        <taxon>Bacillales</taxon>
        <taxon>Bacillaceae</taxon>
        <taxon>Oceanobacillus</taxon>
    </lineage>
</organism>